<dbReference type="PANTHER" id="PTHR47219:SF20">
    <property type="entry name" value="TBC1 DOMAIN FAMILY MEMBER 2B"/>
    <property type="match status" value="1"/>
</dbReference>
<gene>
    <name evidence="4" type="ORF">V6N12_053271</name>
</gene>
<feature type="compositionally biased region" description="Basic and acidic residues" evidence="2">
    <location>
        <begin position="793"/>
        <end position="806"/>
    </location>
</feature>
<keyword evidence="5" id="KW-1185">Reference proteome</keyword>
<dbReference type="PROSITE" id="PS50086">
    <property type="entry name" value="TBC_RABGAP"/>
    <property type="match status" value="1"/>
</dbReference>
<evidence type="ECO:0000313" key="4">
    <source>
        <dbReference type="EMBL" id="KAK8531809.1"/>
    </source>
</evidence>
<feature type="compositionally biased region" description="Acidic residues" evidence="2">
    <location>
        <begin position="182"/>
        <end position="199"/>
    </location>
</feature>
<evidence type="ECO:0000256" key="1">
    <source>
        <dbReference type="SAM" id="Coils"/>
    </source>
</evidence>
<reference evidence="4 5" key="1">
    <citation type="journal article" date="2024" name="G3 (Bethesda)">
        <title>Genome assembly of Hibiscus sabdariffa L. provides insights into metabolisms of medicinal natural products.</title>
        <authorList>
            <person name="Kim T."/>
        </authorList>
    </citation>
    <scope>NUCLEOTIDE SEQUENCE [LARGE SCALE GENOMIC DNA]</scope>
    <source>
        <strain evidence="4">TK-2024</strain>
        <tissue evidence="4">Old leaves</tissue>
    </source>
</reference>
<feature type="region of interest" description="Disordered" evidence="2">
    <location>
        <begin position="761"/>
        <end position="806"/>
    </location>
</feature>
<dbReference type="InterPro" id="IPR035969">
    <property type="entry name" value="Rab-GAP_TBC_sf"/>
</dbReference>
<feature type="compositionally biased region" description="Polar residues" evidence="2">
    <location>
        <begin position="765"/>
        <end position="774"/>
    </location>
</feature>
<dbReference type="InterPro" id="IPR050302">
    <property type="entry name" value="Rab_GAP_TBC_domain"/>
</dbReference>
<sequence>MVVSTATRQSPGADFRDSYGFAVRPHHVQRYLEYANIYKEEEEERSGRWNDFLERQAESAGLPIKEKPLEEGKEVSPIEVAEDVVSESQKGDGDKLHDKKFGSDCLCDNDDTEKEYVLYTPKKRDHWTEIWIEIRPSLRAIEDMMSARVKKKRSLSEEEQEISQAKPLSPAEDARFTKGASEEDSEDEFYDAYPDDDVPTIDSTDTIRGAAANAAPTESLHPWKEELEVLVRGGVPMALRGEIWQAFVGVRTRRVENYYQDLLAYETKIANNTDQKSYQSDSKGSTKSLCGHEKWKGQIEKFEIPDWWFKKQDLPRTFPGHPSLDGDGRNALRRLLTAYALHNPSVGYCQAMNFFAALLLLLMPEENAFWTLMGIIDEYFDGYFSEEMIESQVDQLVFEEMVCERFPKLVSHLDHLGVQVAWVTGPWFLSIFMNMLPWESVLRIWDVFLFEGNRVMLFRTALALIEFYAPALLTTKDAGDAVTLLQSLASSTFDSSQLVLTACMGYQNVNEQALCELREKHRSVVKAAVDERVRGLQIWRKSQESESMNAVEVLSSSTGDAKLDPVPKLQQQVVGLKAQLYRLLEEKKTAVLRSEALETALMEMVKLDNRRQLSAKVERLEREVRELCKALSVKLEQENAMLQVLMRMEQYQKETEDARMFAEQDAAGQRYSVEVLQVKYTDAITKLAEMEKRAVLAESMLEATLQYQKSKPQLSLPPRSSKPDSLLCKNKELQQEKPSSNINLLARPFVLNWRDSIKGKMSNDYLKSSSGDQNTEARKKDTKASENNSTDTNDEKASDTEVQGKE</sequence>
<protein>
    <recommendedName>
        <fullName evidence="3">Rab-GAP TBC domain-containing protein</fullName>
    </recommendedName>
</protein>
<dbReference type="Pfam" id="PF00566">
    <property type="entry name" value="RabGAP-TBC"/>
    <property type="match status" value="1"/>
</dbReference>
<dbReference type="EMBL" id="JBBPBM010000034">
    <property type="protein sequence ID" value="KAK8531809.1"/>
    <property type="molecule type" value="Genomic_DNA"/>
</dbReference>
<dbReference type="SMART" id="SM00164">
    <property type="entry name" value="TBC"/>
    <property type="match status" value="1"/>
</dbReference>
<evidence type="ECO:0000259" key="3">
    <source>
        <dbReference type="PROSITE" id="PS50086"/>
    </source>
</evidence>
<dbReference type="Gene3D" id="1.10.10.750">
    <property type="entry name" value="Ypt/Rab-GAP domain of gyp1p, domain 1"/>
    <property type="match status" value="1"/>
</dbReference>
<feature type="compositionally biased region" description="Basic and acidic residues" evidence="2">
    <location>
        <begin position="775"/>
        <end position="784"/>
    </location>
</feature>
<dbReference type="Gene3D" id="1.10.8.270">
    <property type="entry name" value="putative rabgap domain of human tbc1 domain family member 14 like domains"/>
    <property type="match status" value="1"/>
</dbReference>
<accession>A0ABR2D734</accession>
<keyword evidence="1" id="KW-0175">Coiled coil</keyword>
<feature type="region of interest" description="Disordered" evidence="2">
    <location>
        <begin position="152"/>
        <end position="203"/>
    </location>
</feature>
<dbReference type="SUPFAM" id="SSF47923">
    <property type="entry name" value="Ypt/Rab-GAP domain of gyp1p"/>
    <property type="match status" value="2"/>
</dbReference>
<proteinExistence type="predicted"/>
<feature type="domain" description="Rab-GAP TBC" evidence="3">
    <location>
        <begin position="234"/>
        <end position="452"/>
    </location>
</feature>
<name>A0ABR2D734_9ROSI</name>
<feature type="coiled-coil region" evidence="1">
    <location>
        <begin position="610"/>
        <end position="637"/>
    </location>
</feature>
<dbReference type="InterPro" id="IPR000195">
    <property type="entry name" value="Rab-GAP-TBC_dom"/>
</dbReference>
<dbReference type="Proteomes" id="UP001472677">
    <property type="component" value="Unassembled WGS sequence"/>
</dbReference>
<organism evidence="4 5">
    <name type="scientific">Hibiscus sabdariffa</name>
    <name type="common">roselle</name>
    <dbReference type="NCBI Taxonomy" id="183260"/>
    <lineage>
        <taxon>Eukaryota</taxon>
        <taxon>Viridiplantae</taxon>
        <taxon>Streptophyta</taxon>
        <taxon>Embryophyta</taxon>
        <taxon>Tracheophyta</taxon>
        <taxon>Spermatophyta</taxon>
        <taxon>Magnoliopsida</taxon>
        <taxon>eudicotyledons</taxon>
        <taxon>Gunneridae</taxon>
        <taxon>Pentapetalae</taxon>
        <taxon>rosids</taxon>
        <taxon>malvids</taxon>
        <taxon>Malvales</taxon>
        <taxon>Malvaceae</taxon>
        <taxon>Malvoideae</taxon>
        <taxon>Hibiscus</taxon>
    </lineage>
</organism>
<dbReference type="PANTHER" id="PTHR47219">
    <property type="entry name" value="RAB GTPASE-ACTIVATING PROTEIN 1-LIKE"/>
    <property type="match status" value="1"/>
</dbReference>
<evidence type="ECO:0000313" key="5">
    <source>
        <dbReference type="Proteomes" id="UP001472677"/>
    </source>
</evidence>
<dbReference type="Gene3D" id="1.10.472.80">
    <property type="entry name" value="Ypt/Rab-GAP domain of gyp1p, domain 3"/>
    <property type="match status" value="1"/>
</dbReference>
<comment type="caution">
    <text evidence="4">The sequence shown here is derived from an EMBL/GenBank/DDBJ whole genome shotgun (WGS) entry which is preliminary data.</text>
</comment>
<evidence type="ECO:0000256" key="2">
    <source>
        <dbReference type="SAM" id="MobiDB-lite"/>
    </source>
</evidence>